<reference evidence="2 3" key="1">
    <citation type="submission" date="2018-02" db="EMBL/GenBank/DDBJ databases">
        <title>Draft genome of wild Prunus yedoensis var. nudiflora.</title>
        <authorList>
            <person name="Baek S."/>
            <person name="Kim J.-H."/>
            <person name="Choi K."/>
            <person name="Kim G.-B."/>
            <person name="Cho A."/>
            <person name="Jang H."/>
            <person name="Shin C.-H."/>
            <person name="Yu H.-J."/>
            <person name="Mun J.-H."/>
        </authorList>
    </citation>
    <scope>NUCLEOTIDE SEQUENCE [LARGE SCALE GENOMIC DNA]</scope>
    <source>
        <strain evidence="3">cv. Jeju island</strain>
        <tissue evidence="2">Leaf</tissue>
    </source>
</reference>
<keyword evidence="1" id="KW-0472">Membrane</keyword>
<organism evidence="2 3">
    <name type="scientific">Prunus yedoensis var. nudiflora</name>
    <dbReference type="NCBI Taxonomy" id="2094558"/>
    <lineage>
        <taxon>Eukaryota</taxon>
        <taxon>Viridiplantae</taxon>
        <taxon>Streptophyta</taxon>
        <taxon>Embryophyta</taxon>
        <taxon>Tracheophyta</taxon>
        <taxon>Spermatophyta</taxon>
        <taxon>Magnoliopsida</taxon>
        <taxon>eudicotyledons</taxon>
        <taxon>Gunneridae</taxon>
        <taxon>Pentapetalae</taxon>
        <taxon>rosids</taxon>
        <taxon>fabids</taxon>
        <taxon>Rosales</taxon>
        <taxon>Rosaceae</taxon>
        <taxon>Amygdaloideae</taxon>
        <taxon>Amygdaleae</taxon>
        <taxon>Prunus</taxon>
    </lineage>
</organism>
<keyword evidence="1" id="KW-1133">Transmembrane helix</keyword>
<dbReference type="AlphaFoldDB" id="A0A314V0D3"/>
<dbReference type="EMBL" id="PJQY01002723">
    <property type="protein sequence ID" value="PQM43093.1"/>
    <property type="molecule type" value="Genomic_DNA"/>
</dbReference>
<gene>
    <name evidence="2" type="ORF">Pyn_03009</name>
</gene>
<keyword evidence="3" id="KW-1185">Reference proteome</keyword>
<evidence type="ECO:0000256" key="1">
    <source>
        <dbReference type="SAM" id="Phobius"/>
    </source>
</evidence>
<feature type="transmembrane region" description="Helical" evidence="1">
    <location>
        <begin position="69"/>
        <end position="86"/>
    </location>
</feature>
<protein>
    <submittedName>
        <fullName evidence="2">Uncharacterized protein</fullName>
    </submittedName>
</protein>
<comment type="caution">
    <text evidence="2">The sequence shown here is derived from an EMBL/GenBank/DDBJ whole genome shotgun (WGS) entry which is preliminary data.</text>
</comment>
<evidence type="ECO:0000313" key="2">
    <source>
        <dbReference type="EMBL" id="PQM43093.1"/>
    </source>
</evidence>
<accession>A0A314V0D3</accession>
<evidence type="ECO:0000313" key="3">
    <source>
        <dbReference type="Proteomes" id="UP000250321"/>
    </source>
</evidence>
<proteinExistence type="predicted"/>
<sequence length="106" mass="11650">MLHNSVLGSLPAQLKFLQPPPLYCVILLRSMAPCWLLMQLDFGISLKHICHLLTVGEHRLLPLQTALRVPLFFVLGVGLMLGMLGFSNARAAGCISFLVATRAFGY</sequence>
<dbReference type="Proteomes" id="UP000250321">
    <property type="component" value="Unassembled WGS sequence"/>
</dbReference>
<keyword evidence="1" id="KW-0812">Transmembrane</keyword>
<name>A0A314V0D3_PRUYE</name>